<dbReference type="Gene3D" id="1.20.950.20">
    <property type="entry name" value="Transmembrane di-heme cytochromes, Chain C"/>
    <property type="match status" value="1"/>
</dbReference>
<feature type="transmembrane region" description="Helical" evidence="6">
    <location>
        <begin position="151"/>
        <end position="172"/>
    </location>
</feature>
<protein>
    <recommendedName>
        <fullName evidence="7">Cytochrome b561 bacterial/Ni-hydrogenase domain-containing protein</fullName>
    </recommendedName>
</protein>
<keyword evidence="2" id="KW-1003">Cell membrane</keyword>
<dbReference type="GO" id="GO:0020037">
    <property type="term" value="F:heme binding"/>
    <property type="evidence" value="ECO:0007669"/>
    <property type="project" value="TreeGrafter"/>
</dbReference>
<feature type="transmembrane region" description="Helical" evidence="6">
    <location>
        <begin position="12"/>
        <end position="31"/>
    </location>
</feature>
<comment type="caution">
    <text evidence="8">The sequence shown here is derived from an EMBL/GenBank/DDBJ whole genome shotgun (WGS) entry which is preliminary data.</text>
</comment>
<dbReference type="Proteomes" id="UP000681075">
    <property type="component" value="Unassembled WGS sequence"/>
</dbReference>
<dbReference type="SUPFAM" id="SSF81342">
    <property type="entry name" value="Transmembrane di-heme cytochromes"/>
    <property type="match status" value="1"/>
</dbReference>
<dbReference type="PANTHER" id="PTHR30485">
    <property type="entry name" value="NI/FE-HYDROGENASE 1 B-TYPE CYTOCHROME SUBUNIT"/>
    <property type="match status" value="1"/>
</dbReference>
<dbReference type="InterPro" id="IPR051542">
    <property type="entry name" value="Hydrogenase_cytochrome"/>
</dbReference>
<organism evidence="8 9">
    <name type="scientific">Roseiterribacter gracilis</name>
    <dbReference type="NCBI Taxonomy" id="2812848"/>
    <lineage>
        <taxon>Bacteria</taxon>
        <taxon>Pseudomonadati</taxon>
        <taxon>Pseudomonadota</taxon>
        <taxon>Alphaproteobacteria</taxon>
        <taxon>Rhodospirillales</taxon>
        <taxon>Roseiterribacteraceae</taxon>
        <taxon>Roseiterribacter</taxon>
    </lineage>
</organism>
<evidence type="ECO:0000313" key="9">
    <source>
        <dbReference type="Proteomes" id="UP000681075"/>
    </source>
</evidence>
<keyword evidence="9" id="KW-1185">Reference proteome</keyword>
<evidence type="ECO:0000256" key="1">
    <source>
        <dbReference type="ARBA" id="ARBA00004651"/>
    </source>
</evidence>
<keyword evidence="5 6" id="KW-0472">Membrane</keyword>
<feature type="domain" description="Cytochrome b561 bacterial/Ni-hydrogenase" evidence="7">
    <location>
        <begin position="11"/>
        <end position="183"/>
    </location>
</feature>
<evidence type="ECO:0000259" key="7">
    <source>
        <dbReference type="Pfam" id="PF01292"/>
    </source>
</evidence>
<sequence>MRQDERHVPIWDVPVRLFHWLVVVLVATQFLTAEFDAWELHKLSGYCVLALVLFRIVWGFAGTSTARFATFVRGPAAIRAYARSFWSRTAEHAVGHNPMGALSVVGMLTLLLAQAGTGLFAMDTDTGLVSGPLAHLVGDDTAFKFTAVHEFLSGIVQILIGLHVLMILYYAIRKRENLIMPMIVGTKRLAAHVQAPPMNAYAIRALLVAAAIAIFVVLLVTRL</sequence>
<evidence type="ECO:0000256" key="4">
    <source>
        <dbReference type="ARBA" id="ARBA00022989"/>
    </source>
</evidence>
<dbReference type="PANTHER" id="PTHR30485:SF2">
    <property type="entry name" value="BLL0597 PROTEIN"/>
    <property type="match status" value="1"/>
</dbReference>
<dbReference type="GO" id="GO:0022904">
    <property type="term" value="P:respiratory electron transport chain"/>
    <property type="evidence" value="ECO:0007669"/>
    <property type="project" value="InterPro"/>
</dbReference>
<keyword evidence="3 6" id="KW-0812">Transmembrane</keyword>
<feature type="transmembrane region" description="Helical" evidence="6">
    <location>
        <begin position="101"/>
        <end position="122"/>
    </location>
</feature>
<evidence type="ECO:0000256" key="3">
    <source>
        <dbReference type="ARBA" id="ARBA00022692"/>
    </source>
</evidence>
<dbReference type="EMBL" id="BOPV01000001">
    <property type="protein sequence ID" value="GIL41546.1"/>
    <property type="molecule type" value="Genomic_DNA"/>
</dbReference>
<keyword evidence="4 6" id="KW-1133">Transmembrane helix</keyword>
<comment type="subcellular location">
    <subcellularLocation>
        <location evidence="1">Cell membrane</location>
        <topology evidence="1">Multi-pass membrane protein</topology>
    </subcellularLocation>
</comment>
<evidence type="ECO:0000313" key="8">
    <source>
        <dbReference type="EMBL" id="GIL41546.1"/>
    </source>
</evidence>
<dbReference type="InterPro" id="IPR016174">
    <property type="entry name" value="Di-haem_cyt_TM"/>
</dbReference>
<feature type="transmembrane region" description="Helical" evidence="6">
    <location>
        <begin position="201"/>
        <end position="220"/>
    </location>
</feature>
<dbReference type="AlphaFoldDB" id="A0A8S8XK95"/>
<evidence type="ECO:0000256" key="6">
    <source>
        <dbReference type="SAM" id="Phobius"/>
    </source>
</evidence>
<dbReference type="GO" id="GO:0005886">
    <property type="term" value="C:plasma membrane"/>
    <property type="evidence" value="ECO:0007669"/>
    <property type="project" value="UniProtKB-SubCell"/>
</dbReference>
<feature type="transmembrane region" description="Helical" evidence="6">
    <location>
        <begin position="43"/>
        <end position="61"/>
    </location>
</feature>
<dbReference type="InterPro" id="IPR011577">
    <property type="entry name" value="Cyt_b561_bac/Ni-Hgenase"/>
</dbReference>
<gene>
    <name evidence="8" type="ORF">TMPK1_37830</name>
</gene>
<dbReference type="GO" id="GO:0009055">
    <property type="term" value="F:electron transfer activity"/>
    <property type="evidence" value="ECO:0007669"/>
    <property type="project" value="InterPro"/>
</dbReference>
<accession>A0A8S8XK95</accession>
<reference evidence="8" key="1">
    <citation type="submission" date="2021-02" db="EMBL/GenBank/DDBJ databases">
        <title>Genome sequence of Rhodospirillales sp. strain TMPK1 isolated from soil.</title>
        <authorList>
            <person name="Nakai R."/>
            <person name="Kusada H."/>
            <person name="Tamaki H."/>
        </authorList>
    </citation>
    <scope>NUCLEOTIDE SEQUENCE</scope>
    <source>
        <strain evidence="8">TMPK1</strain>
    </source>
</reference>
<name>A0A8S8XK95_9PROT</name>
<evidence type="ECO:0000256" key="5">
    <source>
        <dbReference type="ARBA" id="ARBA00023136"/>
    </source>
</evidence>
<proteinExistence type="predicted"/>
<dbReference type="RefSeq" id="WP_420245064.1">
    <property type="nucleotide sequence ID" value="NZ_BOPV01000001.1"/>
</dbReference>
<dbReference type="Pfam" id="PF01292">
    <property type="entry name" value="Ni_hydr_CYTB"/>
    <property type="match status" value="1"/>
</dbReference>
<evidence type="ECO:0000256" key="2">
    <source>
        <dbReference type="ARBA" id="ARBA00022475"/>
    </source>
</evidence>